<dbReference type="InterPro" id="IPR011009">
    <property type="entry name" value="Kinase-like_dom_sf"/>
</dbReference>
<dbReference type="EMBL" id="JBHULC010000018">
    <property type="protein sequence ID" value="MFD2522260.1"/>
    <property type="molecule type" value="Genomic_DNA"/>
</dbReference>
<comment type="caution">
    <text evidence="1">The sequence shown here is derived from an EMBL/GenBank/DDBJ whole genome shotgun (WGS) entry which is preliminary data.</text>
</comment>
<proteinExistence type="predicted"/>
<accession>A0ABW5JBZ1</accession>
<dbReference type="Proteomes" id="UP001597510">
    <property type="component" value="Unassembled WGS sequence"/>
</dbReference>
<reference evidence="2" key="1">
    <citation type="journal article" date="2019" name="Int. J. Syst. Evol. Microbiol.">
        <title>The Global Catalogue of Microorganisms (GCM) 10K type strain sequencing project: providing services to taxonomists for standard genome sequencing and annotation.</title>
        <authorList>
            <consortium name="The Broad Institute Genomics Platform"/>
            <consortium name="The Broad Institute Genome Sequencing Center for Infectious Disease"/>
            <person name="Wu L."/>
            <person name="Ma J."/>
        </authorList>
    </citation>
    <scope>NUCLEOTIDE SEQUENCE [LARGE SCALE GENOMIC DNA]</scope>
    <source>
        <strain evidence="2">KCTC 52344</strain>
    </source>
</reference>
<name>A0ABW5JBZ1_9BACT</name>
<dbReference type="SUPFAM" id="SSF56112">
    <property type="entry name" value="Protein kinase-like (PK-like)"/>
    <property type="match status" value="1"/>
</dbReference>
<sequence length="375" mass="43980">MLLTAYNLPNYILQKSADKRFSALSNFFSSGNLCLIENVDQNNPRNILLKCTAGEQSFVFKQPKYLTNGGTWLITNEYLFYEAFPKLKVKAQQYSFDEHYKVLVLPYLHSLTALDEVIGCATKLQTYARQAATSLALLHQSLNIKDNPNVKKFIQANCAYSVSSYGNFISLLQRGYKRPQLLDEVVFPAFASIAPTRAILHNFLNNETLFQSINDLSNKWSENHLIHGDLKIENLLQEQDDDLLKFIDFENVTQGDNAWDFACFLESVLYQLPLRRDATAEKRKESLMKRFFFFAVYLNTYCEQLDVNETEHRDFLYRVLKFWAIRKLEKFRLYDGNFNYLLKSLDVIKNLFTKTNFYIEQIYDSSERRFEIFEF</sequence>
<organism evidence="1 2">
    <name type="scientific">Emticicia soli</name>
    <dbReference type="NCBI Taxonomy" id="2027878"/>
    <lineage>
        <taxon>Bacteria</taxon>
        <taxon>Pseudomonadati</taxon>
        <taxon>Bacteroidota</taxon>
        <taxon>Cytophagia</taxon>
        <taxon>Cytophagales</taxon>
        <taxon>Leadbetterellaceae</taxon>
        <taxon>Emticicia</taxon>
    </lineage>
</organism>
<evidence type="ECO:0000313" key="1">
    <source>
        <dbReference type="EMBL" id="MFD2522260.1"/>
    </source>
</evidence>
<dbReference type="Gene3D" id="3.90.1200.10">
    <property type="match status" value="1"/>
</dbReference>
<protein>
    <submittedName>
        <fullName evidence="1">Phosphotransferase</fullName>
    </submittedName>
</protein>
<dbReference type="Pfam" id="PF01633">
    <property type="entry name" value="Choline_kinase"/>
    <property type="match status" value="1"/>
</dbReference>
<gene>
    <name evidence="1" type="ORF">ACFSR2_15295</name>
</gene>
<keyword evidence="2" id="KW-1185">Reference proteome</keyword>
<evidence type="ECO:0000313" key="2">
    <source>
        <dbReference type="Proteomes" id="UP001597510"/>
    </source>
</evidence>
<dbReference type="RefSeq" id="WP_340234360.1">
    <property type="nucleotide sequence ID" value="NZ_JBBEWC010000002.1"/>
</dbReference>